<comment type="caution">
    <text evidence="2">The sequence shown here is derived from an EMBL/GenBank/DDBJ whole genome shotgun (WGS) entry which is preliminary data.</text>
</comment>
<keyword evidence="3" id="KW-1185">Reference proteome</keyword>
<dbReference type="EMBL" id="BQNB010013124">
    <property type="protein sequence ID" value="GJT12143.1"/>
    <property type="molecule type" value="Genomic_DNA"/>
</dbReference>
<evidence type="ECO:0000256" key="1">
    <source>
        <dbReference type="SAM" id="Phobius"/>
    </source>
</evidence>
<keyword evidence="1" id="KW-0812">Transmembrane</keyword>
<proteinExistence type="predicted"/>
<evidence type="ECO:0000313" key="2">
    <source>
        <dbReference type="EMBL" id="GJT12143.1"/>
    </source>
</evidence>
<gene>
    <name evidence="2" type="ORF">Tco_0859185</name>
</gene>
<name>A0ABQ5BC91_9ASTR</name>
<sequence length="322" mass="36287">MSESFQAESRLWVFSTFTRGGFFLTSISLAIIVGQLVVAPPKCILEMGEAFPEFNLRRFINGKNWCISFSSLAQFGLLGDKFLDLEGEVVTKEESALREAEINYPKMEVRGRRRSSTIDHINGVEFPIAIVSVKTKNYCEYSSQAIQCRHLFAVMSRRTGACQNMSIRKAISKLILEDFIEFMSICLSLIRLFHYNASKDMEEKTEGPTGGWTGVYCVNKEGCTWVLCHSGCGPDPEARRALLAESLKGGKTGGSKYDLNHLWSEIGAYLVVISCSACDTYSEMFVPNKRAHEWSGQFWCRAGAEQKLWFSCLRSNARDYIL</sequence>
<protein>
    <recommendedName>
        <fullName evidence="4">SWIM-type domain-containing protein</fullName>
    </recommendedName>
</protein>
<dbReference type="Proteomes" id="UP001151760">
    <property type="component" value="Unassembled WGS sequence"/>
</dbReference>
<evidence type="ECO:0008006" key="4">
    <source>
        <dbReference type="Google" id="ProtNLM"/>
    </source>
</evidence>
<feature type="transmembrane region" description="Helical" evidence="1">
    <location>
        <begin position="20"/>
        <end position="39"/>
    </location>
</feature>
<keyword evidence="1" id="KW-1133">Transmembrane helix</keyword>
<organism evidence="2 3">
    <name type="scientific">Tanacetum coccineum</name>
    <dbReference type="NCBI Taxonomy" id="301880"/>
    <lineage>
        <taxon>Eukaryota</taxon>
        <taxon>Viridiplantae</taxon>
        <taxon>Streptophyta</taxon>
        <taxon>Embryophyta</taxon>
        <taxon>Tracheophyta</taxon>
        <taxon>Spermatophyta</taxon>
        <taxon>Magnoliopsida</taxon>
        <taxon>eudicotyledons</taxon>
        <taxon>Gunneridae</taxon>
        <taxon>Pentapetalae</taxon>
        <taxon>asterids</taxon>
        <taxon>campanulids</taxon>
        <taxon>Asterales</taxon>
        <taxon>Asteraceae</taxon>
        <taxon>Asteroideae</taxon>
        <taxon>Anthemideae</taxon>
        <taxon>Anthemidinae</taxon>
        <taxon>Tanacetum</taxon>
    </lineage>
</organism>
<reference evidence="2" key="2">
    <citation type="submission" date="2022-01" db="EMBL/GenBank/DDBJ databases">
        <authorList>
            <person name="Yamashiro T."/>
            <person name="Shiraishi A."/>
            <person name="Satake H."/>
            <person name="Nakayama K."/>
        </authorList>
    </citation>
    <scope>NUCLEOTIDE SEQUENCE</scope>
</reference>
<keyword evidence="1" id="KW-0472">Membrane</keyword>
<accession>A0ABQ5BC91</accession>
<evidence type="ECO:0000313" key="3">
    <source>
        <dbReference type="Proteomes" id="UP001151760"/>
    </source>
</evidence>
<reference evidence="2" key="1">
    <citation type="journal article" date="2022" name="Int. J. Mol. Sci.">
        <title>Draft Genome of Tanacetum Coccineum: Genomic Comparison of Closely Related Tanacetum-Family Plants.</title>
        <authorList>
            <person name="Yamashiro T."/>
            <person name="Shiraishi A."/>
            <person name="Nakayama K."/>
            <person name="Satake H."/>
        </authorList>
    </citation>
    <scope>NUCLEOTIDE SEQUENCE</scope>
</reference>